<dbReference type="Proteomes" id="UP000237000">
    <property type="component" value="Unassembled WGS sequence"/>
</dbReference>
<protein>
    <submittedName>
        <fullName evidence="2">Uncharacterized protein</fullName>
    </submittedName>
</protein>
<proteinExistence type="predicted"/>
<sequence length="159" mass="16830">AESGEHDRVEPTESHRPHGIQMGVEGGNKRRILVAKPKSAAIAFAPNPKLAMDDQGGVEKATRNAHLHRVRTLFAYGPIGPRESARGGRESERRRGGNKEVSDGSWVEPDFLDAAAELARGAPAPREELEGDGVVLVFGGFGLVEEWDSAGGGSGGGRI</sequence>
<gene>
    <name evidence="2" type="ORF">TorRG33x02_060760</name>
</gene>
<accession>A0A2P5FKF7</accession>
<evidence type="ECO:0000313" key="3">
    <source>
        <dbReference type="Proteomes" id="UP000237000"/>
    </source>
</evidence>
<dbReference type="EMBL" id="JXTC01000026">
    <property type="protein sequence ID" value="PON98246.1"/>
    <property type="molecule type" value="Genomic_DNA"/>
</dbReference>
<reference evidence="3" key="1">
    <citation type="submission" date="2016-06" db="EMBL/GenBank/DDBJ databases">
        <title>Parallel loss of symbiosis genes in relatives of nitrogen-fixing non-legume Parasponia.</title>
        <authorList>
            <person name="Van Velzen R."/>
            <person name="Holmer R."/>
            <person name="Bu F."/>
            <person name="Rutten L."/>
            <person name="Van Zeijl A."/>
            <person name="Liu W."/>
            <person name="Santuari L."/>
            <person name="Cao Q."/>
            <person name="Sharma T."/>
            <person name="Shen D."/>
            <person name="Roswanjaya Y."/>
            <person name="Wardhani T."/>
            <person name="Kalhor M.S."/>
            <person name="Jansen J."/>
            <person name="Van den Hoogen J."/>
            <person name="Gungor B."/>
            <person name="Hartog M."/>
            <person name="Hontelez J."/>
            <person name="Verver J."/>
            <person name="Yang W.-C."/>
            <person name="Schijlen E."/>
            <person name="Repin R."/>
            <person name="Schilthuizen M."/>
            <person name="Schranz E."/>
            <person name="Heidstra R."/>
            <person name="Miyata K."/>
            <person name="Fedorova E."/>
            <person name="Kohlen W."/>
            <person name="Bisseling T."/>
            <person name="Smit S."/>
            <person name="Geurts R."/>
        </authorList>
    </citation>
    <scope>NUCLEOTIDE SEQUENCE [LARGE SCALE GENOMIC DNA]</scope>
    <source>
        <strain evidence="3">cv. RG33-2</strain>
    </source>
</reference>
<name>A0A2P5FKF7_TREOI</name>
<feature type="region of interest" description="Disordered" evidence="1">
    <location>
        <begin position="1"/>
        <end position="27"/>
    </location>
</feature>
<feature type="region of interest" description="Disordered" evidence="1">
    <location>
        <begin position="78"/>
        <end position="106"/>
    </location>
</feature>
<evidence type="ECO:0000256" key="1">
    <source>
        <dbReference type="SAM" id="MobiDB-lite"/>
    </source>
</evidence>
<organism evidence="2 3">
    <name type="scientific">Trema orientale</name>
    <name type="common">Charcoal tree</name>
    <name type="synonym">Celtis orientalis</name>
    <dbReference type="NCBI Taxonomy" id="63057"/>
    <lineage>
        <taxon>Eukaryota</taxon>
        <taxon>Viridiplantae</taxon>
        <taxon>Streptophyta</taxon>
        <taxon>Embryophyta</taxon>
        <taxon>Tracheophyta</taxon>
        <taxon>Spermatophyta</taxon>
        <taxon>Magnoliopsida</taxon>
        <taxon>eudicotyledons</taxon>
        <taxon>Gunneridae</taxon>
        <taxon>Pentapetalae</taxon>
        <taxon>rosids</taxon>
        <taxon>fabids</taxon>
        <taxon>Rosales</taxon>
        <taxon>Cannabaceae</taxon>
        <taxon>Trema</taxon>
    </lineage>
</organism>
<dbReference type="AlphaFoldDB" id="A0A2P5FKF7"/>
<evidence type="ECO:0000313" key="2">
    <source>
        <dbReference type="EMBL" id="PON98246.1"/>
    </source>
</evidence>
<keyword evidence="3" id="KW-1185">Reference proteome</keyword>
<feature type="compositionally biased region" description="Basic and acidic residues" evidence="1">
    <location>
        <begin position="1"/>
        <end position="16"/>
    </location>
</feature>
<comment type="caution">
    <text evidence="2">The sequence shown here is derived from an EMBL/GenBank/DDBJ whole genome shotgun (WGS) entry which is preliminary data.</text>
</comment>
<feature type="compositionally biased region" description="Basic and acidic residues" evidence="1">
    <location>
        <begin position="83"/>
        <end position="102"/>
    </location>
</feature>
<dbReference type="OrthoDB" id="10453267at2759"/>
<dbReference type="InParanoid" id="A0A2P5FKF7"/>
<feature type="non-terminal residue" evidence="2">
    <location>
        <position position="1"/>
    </location>
</feature>